<dbReference type="Proteomes" id="UP001177260">
    <property type="component" value="Unassembled WGS sequence"/>
</dbReference>
<evidence type="ECO:0000313" key="1">
    <source>
        <dbReference type="EMBL" id="KAK1140138.1"/>
    </source>
</evidence>
<proteinExistence type="predicted"/>
<dbReference type="EMBL" id="JAOPJF010000089">
    <property type="protein sequence ID" value="KAK1140138.1"/>
    <property type="molecule type" value="Genomic_DNA"/>
</dbReference>
<name>A0ACC3AQY1_9EURO</name>
<accession>A0ACC3AQY1</accession>
<sequence>MAIRTLSTKSRAPQSTTAISSPVFERSDAQPRNDPQDLANGSTMNRRANQAPWDFQRPRTSEGRQQAKKPQPNGSGFDFRIAVPPAEAVPSPVESEKGHGDNMIGIALGSPRMVDSQNVMSQMQEKAINTVAETKRSPPIQRKPSKWKKIGGLFRAKSAMTPPSSQPFYQVRSDNEWPLQGSSHSVDYQAQRKPEPQAKPLSNTEVWPCLEPEAKPEAKTKEKSPQKTKGNRDGPQTSPKSSPKTNPKKSPKNSPKNTPENSTSSGNQTADQKKPSPEPLLQVEIPDVQMERYSVMFGGLLGKSQPEPSNRRSKTLEDMEIQTAQDPPASPEFPPPPRRATSPSRSKSPSFTLFPSTQVSKASKVLGSQNLPRGPSPLHRSQTSLAETRRGSSATEQDHVLLMVHSPAAKTSSHGPKDSVSSFLSSTSIGSDDETFMLQRLKSIRSYVDPKGEPEWEIINKKTPTNDSKQKLAQALTINTQELPPAEPVDNDSASSSPILTPLNAARDPGCRIISPSGSKPALSPAESTRMPLADDNKDFHATESFDPEPMDAIPTVEVSIARSVSVSRGKKQTIVPIKPRSDRLTPDERLMVRRARTPQVTDAHYGHRHGNSQDVRIESV</sequence>
<comment type="caution">
    <text evidence="1">The sequence shown here is derived from an EMBL/GenBank/DDBJ whole genome shotgun (WGS) entry which is preliminary data.</text>
</comment>
<keyword evidence="2" id="KW-1185">Reference proteome</keyword>
<evidence type="ECO:0000313" key="2">
    <source>
        <dbReference type="Proteomes" id="UP001177260"/>
    </source>
</evidence>
<organism evidence="1 2">
    <name type="scientific">Aspergillus melleus</name>
    <dbReference type="NCBI Taxonomy" id="138277"/>
    <lineage>
        <taxon>Eukaryota</taxon>
        <taxon>Fungi</taxon>
        <taxon>Dikarya</taxon>
        <taxon>Ascomycota</taxon>
        <taxon>Pezizomycotina</taxon>
        <taxon>Eurotiomycetes</taxon>
        <taxon>Eurotiomycetidae</taxon>
        <taxon>Eurotiales</taxon>
        <taxon>Aspergillaceae</taxon>
        <taxon>Aspergillus</taxon>
        <taxon>Aspergillus subgen. Circumdati</taxon>
    </lineage>
</organism>
<reference evidence="1 2" key="1">
    <citation type="journal article" date="2023" name="ACS Omega">
        <title>Identification of the Neoaspergillic Acid Biosynthesis Gene Cluster by Establishing an In Vitro CRISPR-Ribonucleoprotein Genetic System in Aspergillus melleus.</title>
        <authorList>
            <person name="Yuan B."/>
            <person name="Grau M.F."/>
            <person name="Murata R.M."/>
            <person name="Torok T."/>
            <person name="Venkateswaran K."/>
            <person name="Stajich J.E."/>
            <person name="Wang C.C.C."/>
        </authorList>
    </citation>
    <scope>NUCLEOTIDE SEQUENCE [LARGE SCALE GENOMIC DNA]</scope>
    <source>
        <strain evidence="1 2">IMV 1140</strain>
    </source>
</reference>
<gene>
    <name evidence="1" type="ORF">N8T08_010615</name>
</gene>
<protein>
    <submittedName>
        <fullName evidence="1">Uncharacterized protein</fullName>
    </submittedName>
</protein>